<keyword evidence="10" id="KW-1185">Reference proteome</keyword>
<accession>A0A9Q0YW56</accession>
<dbReference type="GO" id="GO:0005675">
    <property type="term" value="C:transcription factor TFIIH holo complex"/>
    <property type="evidence" value="ECO:0007669"/>
    <property type="project" value="TreeGrafter"/>
</dbReference>
<reference evidence="9" key="2">
    <citation type="journal article" date="2023" name="Int. J. Mol. Sci.">
        <title>De Novo Assembly and Annotation of 11 Diverse Shrub Willow (Salix) Genomes Reveals Novel Gene Organization in Sex-Linked Regions.</title>
        <authorList>
            <person name="Hyden B."/>
            <person name="Feng K."/>
            <person name="Yates T.B."/>
            <person name="Jawdy S."/>
            <person name="Cereghino C."/>
            <person name="Smart L.B."/>
            <person name="Muchero W."/>
        </authorList>
    </citation>
    <scope>NUCLEOTIDE SEQUENCE</scope>
    <source>
        <tissue evidence="9">Shoot tip</tissue>
    </source>
</reference>
<evidence type="ECO:0000256" key="2">
    <source>
        <dbReference type="ARBA" id="ARBA00007470"/>
    </source>
</evidence>
<dbReference type="AlphaFoldDB" id="A0A9Q0YW56"/>
<reference evidence="9" key="1">
    <citation type="submission" date="2022-11" db="EMBL/GenBank/DDBJ databases">
        <authorList>
            <person name="Hyden B.L."/>
            <person name="Feng K."/>
            <person name="Yates T."/>
            <person name="Jawdy S."/>
            <person name="Smart L.B."/>
            <person name="Muchero W."/>
        </authorList>
    </citation>
    <scope>NUCLEOTIDE SEQUENCE</scope>
    <source>
        <tissue evidence="9">Shoot tip</tissue>
    </source>
</reference>
<dbReference type="Proteomes" id="UP001151532">
    <property type="component" value="Chromosome 1"/>
</dbReference>
<dbReference type="OrthoDB" id="354at2759"/>
<dbReference type="InterPro" id="IPR035935">
    <property type="entry name" value="TFB5-like_sf"/>
</dbReference>
<proteinExistence type="inferred from homology"/>
<dbReference type="EMBL" id="JAPFFK010000015">
    <property type="protein sequence ID" value="KAJ6712346.1"/>
    <property type="molecule type" value="Genomic_DNA"/>
</dbReference>
<dbReference type="SMART" id="SM01395">
    <property type="entry name" value="Tbf5"/>
    <property type="match status" value="1"/>
</dbReference>
<evidence type="ECO:0000256" key="4">
    <source>
        <dbReference type="ARBA" id="ARBA00023015"/>
    </source>
</evidence>
<sequence>MFSLAVKQLFGNPCFGPWVSVETNIKIPFVVLVLLSRSDSNKMVNATKGLLISCDIPMAQFIINLNASLPASQKFIIHILDNTHMFVQSHASDMIRSAISDFREQNSYEKPS</sequence>
<keyword evidence="6 8" id="KW-0234">DNA repair</keyword>
<evidence type="ECO:0000256" key="5">
    <source>
        <dbReference type="ARBA" id="ARBA00023163"/>
    </source>
</evidence>
<dbReference type="SUPFAM" id="SSF142897">
    <property type="entry name" value="TFB5-like"/>
    <property type="match status" value="1"/>
</dbReference>
<dbReference type="FunFam" id="3.30.70.1220:FF:000003">
    <property type="entry name" value="General transcription and DNA repair factor IIH subunit TFB5"/>
    <property type="match status" value="1"/>
</dbReference>
<dbReference type="PANTHER" id="PTHR28580">
    <property type="entry name" value="GENERAL TRANSCRIPTION FACTOR IIH SUBUNIT 5"/>
    <property type="match status" value="1"/>
</dbReference>
<gene>
    <name evidence="9" type="ORF">OIU79_008545</name>
</gene>
<evidence type="ECO:0000256" key="3">
    <source>
        <dbReference type="ARBA" id="ARBA00022763"/>
    </source>
</evidence>
<dbReference type="Pfam" id="PF06331">
    <property type="entry name" value="Tfb5"/>
    <property type="match status" value="1"/>
</dbReference>
<dbReference type="Gene3D" id="3.30.70.1220">
    <property type="entry name" value="TFB5-like"/>
    <property type="match status" value="1"/>
</dbReference>
<comment type="similarity">
    <text evidence="2 8">Belongs to the TFB5 family.</text>
</comment>
<keyword evidence="7 8" id="KW-0539">Nucleus</keyword>
<evidence type="ECO:0000256" key="8">
    <source>
        <dbReference type="RuleBase" id="RU368032"/>
    </source>
</evidence>
<dbReference type="PANTHER" id="PTHR28580:SF1">
    <property type="entry name" value="GENERAL TRANSCRIPTION FACTOR IIH SUBUNIT 5"/>
    <property type="match status" value="1"/>
</dbReference>
<dbReference type="GO" id="GO:0006367">
    <property type="term" value="P:transcription initiation at RNA polymerase II promoter"/>
    <property type="evidence" value="ECO:0007669"/>
    <property type="project" value="UniProtKB-UniRule"/>
</dbReference>
<dbReference type="GO" id="GO:0000439">
    <property type="term" value="C:transcription factor TFIIH core complex"/>
    <property type="evidence" value="ECO:0007669"/>
    <property type="project" value="UniProtKB-UniRule"/>
</dbReference>
<protein>
    <recommendedName>
        <fullName evidence="8">General transcription and DNA repair factor IIH subunit TFB5</fullName>
    </recommendedName>
</protein>
<evidence type="ECO:0000256" key="1">
    <source>
        <dbReference type="ARBA" id="ARBA00004123"/>
    </source>
</evidence>
<dbReference type="GO" id="GO:0006294">
    <property type="term" value="P:nucleotide-excision repair, preincision complex assembly"/>
    <property type="evidence" value="ECO:0007669"/>
    <property type="project" value="TreeGrafter"/>
</dbReference>
<name>A0A9Q0YW56_SALPP</name>
<comment type="caution">
    <text evidence="9">The sequence shown here is derived from an EMBL/GenBank/DDBJ whole genome shotgun (WGS) entry which is preliminary data.</text>
</comment>
<comment type="function">
    <text evidence="8">In NER, TFIIH acts by opening DNA around the lesion to allow the excision of the damaged oligonucleotide and its replacement by a new DNA fragment. In transcription, TFIIH has an essential role in transcription initiation. When the pre-initiation complex (PIC) has been established, TFIIH is required for promoter opening and promoter escape.</text>
</comment>
<evidence type="ECO:0000313" key="10">
    <source>
        <dbReference type="Proteomes" id="UP001151532"/>
    </source>
</evidence>
<keyword evidence="4 8" id="KW-0805">Transcription regulation</keyword>
<comment type="subcellular location">
    <subcellularLocation>
        <location evidence="1 8">Nucleus</location>
    </subcellularLocation>
</comment>
<evidence type="ECO:0000256" key="6">
    <source>
        <dbReference type="ARBA" id="ARBA00023204"/>
    </source>
</evidence>
<dbReference type="InterPro" id="IPR009400">
    <property type="entry name" value="TFIIH_TTDA/Tfb5"/>
</dbReference>
<evidence type="ECO:0000256" key="7">
    <source>
        <dbReference type="ARBA" id="ARBA00023242"/>
    </source>
</evidence>
<keyword evidence="5 8" id="KW-0804">Transcription</keyword>
<evidence type="ECO:0000313" key="9">
    <source>
        <dbReference type="EMBL" id="KAJ6712346.1"/>
    </source>
</evidence>
<keyword evidence="3 8" id="KW-0227">DNA damage</keyword>
<organism evidence="9 10">
    <name type="scientific">Salix purpurea</name>
    <name type="common">Purple osier willow</name>
    <dbReference type="NCBI Taxonomy" id="77065"/>
    <lineage>
        <taxon>Eukaryota</taxon>
        <taxon>Viridiplantae</taxon>
        <taxon>Streptophyta</taxon>
        <taxon>Embryophyta</taxon>
        <taxon>Tracheophyta</taxon>
        <taxon>Spermatophyta</taxon>
        <taxon>Magnoliopsida</taxon>
        <taxon>eudicotyledons</taxon>
        <taxon>Gunneridae</taxon>
        <taxon>Pentapetalae</taxon>
        <taxon>rosids</taxon>
        <taxon>fabids</taxon>
        <taxon>Malpighiales</taxon>
        <taxon>Salicaceae</taxon>
        <taxon>Saliceae</taxon>
        <taxon>Salix</taxon>
    </lineage>
</organism>
<comment type="subunit">
    <text evidence="8">Component of the 7-subunit TFIIH core complex.</text>
</comment>